<dbReference type="PANTHER" id="PTHR36746:SF3">
    <property type="entry name" value="DUF4005 DOMAIN-CONTAINING PROTEIN"/>
    <property type="match status" value="1"/>
</dbReference>
<dbReference type="AlphaFoldDB" id="A0A7J6WJ23"/>
<feature type="region of interest" description="Disordered" evidence="1">
    <location>
        <begin position="35"/>
        <end position="117"/>
    </location>
</feature>
<keyword evidence="3" id="KW-1185">Reference proteome</keyword>
<reference evidence="2 3" key="1">
    <citation type="submission" date="2020-06" db="EMBL/GenBank/DDBJ databases">
        <title>Transcriptomic and genomic resources for Thalictrum thalictroides and T. hernandezii: Facilitating candidate gene discovery in an emerging model plant lineage.</title>
        <authorList>
            <person name="Arias T."/>
            <person name="Riano-Pachon D.M."/>
            <person name="Di Stilio V.S."/>
        </authorList>
    </citation>
    <scope>NUCLEOTIDE SEQUENCE [LARGE SCALE GENOMIC DNA]</scope>
    <source>
        <strain evidence="3">cv. WT478/WT964</strain>
        <tissue evidence="2">Leaves</tissue>
    </source>
</reference>
<dbReference type="Proteomes" id="UP000554482">
    <property type="component" value="Unassembled WGS sequence"/>
</dbReference>
<gene>
    <name evidence="2" type="ORF">FRX31_013772</name>
</gene>
<dbReference type="PANTHER" id="PTHR36746">
    <property type="entry name" value="BNAC04G51760D PROTEIN"/>
    <property type="match status" value="1"/>
</dbReference>
<name>A0A7J6WJ23_THATH</name>
<protein>
    <submittedName>
        <fullName evidence="2">Uncharacterized protein</fullName>
    </submittedName>
</protein>
<accession>A0A7J6WJ23</accession>
<sequence>MEKKEPTTSNRKGACEKLFDALSVTPSFRPFRRISYQSQDHVPAPASAAPNLPATSLPPSSVAQNKKPSHAHPEPVKTSQHMGMPGKTKVAEVVPTKAGPLPSPPPPSTTNQKEKPNVQIVPAQGKSHIEKVGHKIDLATKPASDQQVTGQPKGKVDANTLIKTVVQQGKEIAGKVDTKIKEKIAAGKVEEPEVAPTKGENGRKGALASINEKANDYVARAKYKIRPTTTPSGGGDGGRTI</sequence>
<feature type="region of interest" description="Disordered" evidence="1">
    <location>
        <begin position="222"/>
        <end position="241"/>
    </location>
</feature>
<feature type="compositionally biased region" description="Gly residues" evidence="1">
    <location>
        <begin position="232"/>
        <end position="241"/>
    </location>
</feature>
<proteinExistence type="predicted"/>
<organism evidence="2 3">
    <name type="scientific">Thalictrum thalictroides</name>
    <name type="common">Rue-anemone</name>
    <name type="synonym">Anemone thalictroides</name>
    <dbReference type="NCBI Taxonomy" id="46969"/>
    <lineage>
        <taxon>Eukaryota</taxon>
        <taxon>Viridiplantae</taxon>
        <taxon>Streptophyta</taxon>
        <taxon>Embryophyta</taxon>
        <taxon>Tracheophyta</taxon>
        <taxon>Spermatophyta</taxon>
        <taxon>Magnoliopsida</taxon>
        <taxon>Ranunculales</taxon>
        <taxon>Ranunculaceae</taxon>
        <taxon>Thalictroideae</taxon>
        <taxon>Thalictrum</taxon>
    </lineage>
</organism>
<feature type="compositionally biased region" description="Low complexity" evidence="1">
    <location>
        <begin position="43"/>
        <end position="61"/>
    </location>
</feature>
<dbReference type="OrthoDB" id="1939617at2759"/>
<evidence type="ECO:0000313" key="2">
    <source>
        <dbReference type="EMBL" id="KAF5196630.1"/>
    </source>
</evidence>
<comment type="caution">
    <text evidence="2">The sequence shown here is derived from an EMBL/GenBank/DDBJ whole genome shotgun (WGS) entry which is preliminary data.</text>
</comment>
<dbReference type="EMBL" id="JABWDY010015710">
    <property type="protein sequence ID" value="KAF5196630.1"/>
    <property type="molecule type" value="Genomic_DNA"/>
</dbReference>
<evidence type="ECO:0000256" key="1">
    <source>
        <dbReference type="SAM" id="MobiDB-lite"/>
    </source>
</evidence>
<evidence type="ECO:0000313" key="3">
    <source>
        <dbReference type="Proteomes" id="UP000554482"/>
    </source>
</evidence>